<proteinExistence type="predicted"/>
<comment type="caution">
    <text evidence="2">The sequence shown here is derived from an EMBL/GenBank/DDBJ whole genome shotgun (WGS) entry which is preliminary data.</text>
</comment>
<dbReference type="Proteomes" id="UP000789706">
    <property type="component" value="Unassembled WGS sequence"/>
</dbReference>
<feature type="region of interest" description="Disordered" evidence="1">
    <location>
        <begin position="1"/>
        <end position="30"/>
    </location>
</feature>
<organism evidence="2 3">
    <name type="scientific">Diversispora eburnea</name>
    <dbReference type="NCBI Taxonomy" id="1213867"/>
    <lineage>
        <taxon>Eukaryota</taxon>
        <taxon>Fungi</taxon>
        <taxon>Fungi incertae sedis</taxon>
        <taxon>Mucoromycota</taxon>
        <taxon>Glomeromycotina</taxon>
        <taxon>Glomeromycetes</taxon>
        <taxon>Diversisporales</taxon>
        <taxon>Diversisporaceae</taxon>
        <taxon>Diversispora</taxon>
    </lineage>
</organism>
<sequence length="279" mass="31555">MSKRTYKRKPKKDVPPTVASTSGTSGAFTQGRDAEIIENIENFPLLNKEQSISSGFESLQIGTSSSLFKIWIKYGDTRPVKIVFDGEDVNDLIEAIKEELSPDLDDVPLNRINLRRHDVEDVKSAIEEFSQQNRVETIQLSNLSEGKAKNTLDHLGLIPMNELELQNANVILTGGADISIEANGNPGVWIKTKKRKENFKMEGKKYLTTSEIEERNIALAIIKQFILKEGVGFDDRMADLIDDMTEKELYSMSMRKKLITKSIVKRDEQSIIDQFITLM</sequence>
<protein>
    <submittedName>
        <fullName evidence="2">438_t:CDS:1</fullName>
    </submittedName>
</protein>
<feature type="compositionally biased region" description="Basic residues" evidence="1">
    <location>
        <begin position="1"/>
        <end position="11"/>
    </location>
</feature>
<accession>A0A9N9FL18</accession>
<dbReference type="AlphaFoldDB" id="A0A9N9FL18"/>
<evidence type="ECO:0000256" key="1">
    <source>
        <dbReference type="SAM" id="MobiDB-lite"/>
    </source>
</evidence>
<gene>
    <name evidence="2" type="ORF">DEBURN_LOCUS6752</name>
</gene>
<evidence type="ECO:0000313" key="3">
    <source>
        <dbReference type="Proteomes" id="UP000789706"/>
    </source>
</evidence>
<name>A0A9N9FL18_9GLOM</name>
<keyword evidence="3" id="KW-1185">Reference proteome</keyword>
<feature type="compositionally biased region" description="Polar residues" evidence="1">
    <location>
        <begin position="18"/>
        <end position="28"/>
    </location>
</feature>
<dbReference type="OrthoDB" id="2437677at2759"/>
<reference evidence="2" key="1">
    <citation type="submission" date="2021-06" db="EMBL/GenBank/DDBJ databases">
        <authorList>
            <person name="Kallberg Y."/>
            <person name="Tangrot J."/>
            <person name="Rosling A."/>
        </authorList>
    </citation>
    <scope>NUCLEOTIDE SEQUENCE</scope>
    <source>
        <strain evidence="2">AZ414A</strain>
    </source>
</reference>
<dbReference type="EMBL" id="CAJVPK010000731">
    <property type="protein sequence ID" value="CAG8543822.1"/>
    <property type="molecule type" value="Genomic_DNA"/>
</dbReference>
<evidence type="ECO:0000313" key="2">
    <source>
        <dbReference type="EMBL" id="CAG8543822.1"/>
    </source>
</evidence>